<dbReference type="PANTHER" id="PTHR42743:SF2">
    <property type="entry name" value="AMINODEOXYCHORISMATE LYASE"/>
    <property type="match status" value="1"/>
</dbReference>
<evidence type="ECO:0000313" key="3">
    <source>
        <dbReference type="EMBL" id="MBB4002537.1"/>
    </source>
</evidence>
<reference evidence="3 4" key="1">
    <citation type="submission" date="2020-08" db="EMBL/GenBank/DDBJ databases">
        <title>Genomic Encyclopedia of Type Strains, Phase IV (KMG-IV): sequencing the most valuable type-strain genomes for metagenomic binning, comparative biology and taxonomic classification.</title>
        <authorList>
            <person name="Goeker M."/>
        </authorList>
    </citation>
    <scope>NUCLEOTIDE SEQUENCE [LARGE SCALE GENOMIC DNA]</scope>
    <source>
        <strain evidence="3 4">DSM 103570</strain>
    </source>
</reference>
<proteinExistence type="inferred from homology"/>
<dbReference type="Pfam" id="PF01063">
    <property type="entry name" value="Aminotran_4"/>
    <property type="match status" value="1"/>
</dbReference>
<name>A0A7W6MP59_9HYPH</name>
<dbReference type="EMBL" id="JACIEM010000002">
    <property type="protein sequence ID" value="MBB4002537.1"/>
    <property type="molecule type" value="Genomic_DNA"/>
</dbReference>
<dbReference type="InterPro" id="IPR036038">
    <property type="entry name" value="Aminotransferase-like"/>
</dbReference>
<dbReference type="SUPFAM" id="SSF56752">
    <property type="entry name" value="D-aminoacid aminotransferase-like PLP-dependent enzymes"/>
    <property type="match status" value="1"/>
</dbReference>
<protein>
    <recommendedName>
        <fullName evidence="2">Probable branched-chain-amino-acid aminotransferase</fullName>
    </recommendedName>
</protein>
<dbReference type="InterPro" id="IPR001544">
    <property type="entry name" value="Aminotrans_IV"/>
</dbReference>
<dbReference type="RefSeq" id="WP_183207113.1">
    <property type="nucleotide sequence ID" value="NZ_JAAAMM010000002.1"/>
</dbReference>
<gene>
    <name evidence="3" type="ORF">GGR03_001612</name>
</gene>
<dbReference type="GO" id="GO:0008696">
    <property type="term" value="F:4-amino-4-deoxychorismate lyase activity"/>
    <property type="evidence" value="ECO:0007669"/>
    <property type="project" value="TreeGrafter"/>
</dbReference>
<comment type="caution">
    <text evidence="3">The sequence shown here is derived from an EMBL/GenBank/DDBJ whole genome shotgun (WGS) entry which is preliminary data.</text>
</comment>
<keyword evidence="3" id="KW-0808">Transferase</keyword>
<sequence>MADIWLDGAFVAAERAVAADDRGLLLADGVFDTSLVLGGTVFCADAHLDRLAAAASRLEIPASRRDLADAMDALARRQENGSIRLTLTRGSGPRGLGFPPVPKPTLLGASAPLAPGVMFAPLRLALSPIRRNETSPTAQLKSLAYLDAVLAQRAAQQEGADEALFLNSVGRVACTALANLFLLTGDELATPPLDDGALDGITRRWVLAHAADFGLTPRERPLALDDLTRGSVFVTNSLRLIAPATLPGRPEGLIEPRIGRLMHGLCTAIAAECGVDPRDLGATIDPG</sequence>
<keyword evidence="4" id="KW-1185">Reference proteome</keyword>
<evidence type="ECO:0000313" key="4">
    <source>
        <dbReference type="Proteomes" id="UP000588647"/>
    </source>
</evidence>
<comment type="similarity">
    <text evidence="1">Belongs to the class-IV pyridoxal-phosphate-dependent aminotransferase family.</text>
</comment>
<keyword evidence="3" id="KW-0032">Aminotransferase</keyword>
<dbReference type="InterPro" id="IPR043131">
    <property type="entry name" value="BCAT-like_N"/>
</dbReference>
<evidence type="ECO:0000256" key="1">
    <source>
        <dbReference type="ARBA" id="ARBA00009320"/>
    </source>
</evidence>
<dbReference type="Gene3D" id="3.20.10.10">
    <property type="entry name" value="D-amino Acid Aminotransferase, subunit A, domain 2"/>
    <property type="match status" value="1"/>
</dbReference>
<dbReference type="AlphaFoldDB" id="A0A7W6MP59"/>
<dbReference type="PANTHER" id="PTHR42743">
    <property type="entry name" value="AMINO-ACID AMINOTRANSFERASE"/>
    <property type="match status" value="1"/>
</dbReference>
<dbReference type="GO" id="GO:0008153">
    <property type="term" value="P:4-aminobenzoate biosynthetic process"/>
    <property type="evidence" value="ECO:0007669"/>
    <property type="project" value="TreeGrafter"/>
</dbReference>
<organism evidence="3 4">
    <name type="scientific">Aurantimonas endophytica</name>
    <dbReference type="NCBI Taxonomy" id="1522175"/>
    <lineage>
        <taxon>Bacteria</taxon>
        <taxon>Pseudomonadati</taxon>
        <taxon>Pseudomonadota</taxon>
        <taxon>Alphaproteobacteria</taxon>
        <taxon>Hyphomicrobiales</taxon>
        <taxon>Aurantimonadaceae</taxon>
        <taxon>Aurantimonas</taxon>
    </lineage>
</organism>
<dbReference type="GO" id="GO:0008483">
    <property type="term" value="F:transaminase activity"/>
    <property type="evidence" value="ECO:0007669"/>
    <property type="project" value="UniProtKB-KW"/>
</dbReference>
<dbReference type="Proteomes" id="UP000588647">
    <property type="component" value="Unassembled WGS sequence"/>
</dbReference>
<dbReference type="Gene3D" id="3.30.470.10">
    <property type="match status" value="1"/>
</dbReference>
<accession>A0A7W6MP59</accession>
<dbReference type="GO" id="GO:0005829">
    <property type="term" value="C:cytosol"/>
    <property type="evidence" value="ECO:0007669"/>
    <property type="project" value="TreeGrafter"/>
</dbReference>
<dbReference type="InterPro" id="IPR050571">
    <property type="entry name" value="Class-IV_PLP-Dep_Aminotrnsfr"/>
</dbReference>
<evidence type="ECO:0000256" key="2">
    <source>
        <dbReference type="ARBA" id="ARBA00014472"/>
    </source>
</evidence>
<dbReference type="InterPro" id="IPR043132">
    <property type="entry name" value="BCAT-like_C"/>
</dbReference>